<evidence type="ECO:0008006" key="3">
    <source>
        <dbReference type="Google" id="ProtNLM"/>
    </source>
</evidence>
<accession>A0A1Y1X458</accession>
<evidence type="ECO:0000313" key="2">
    <source>
        <dbReference type="Proteomes" id="UP000193944"/>
    </source>
</evidence>
<sequence>MSGTLNTPEILNPLFLNSDKSTLYNSLTVCKQWNDILNKEYFWKQYYKQNFPGNKSLNKLSKQMPNHSFKNMCKYKMANKHQLISNVQDKETFQITDLSKNDNISDEVVCIKQDCMVWFDKESLTFNYIEFNEPDNVRQFYVGSVVIMVDIIDNLIIGINVDHIIILFSRNKQHEKWHLRLVNEPEHENGEYFIINSCVLDNLVTLSFIELIHPQGEEEEEEEQEQQSEFKIVVWDLNLLIKALNAKDSNENKLYDIKIGNVIIPISFTPTIVHNCVVQKRNENTNTTENYYYILSSTADDGIITIFIFDDDLRIKETRNFMYSMEEDVLLWASVHADGTILAIGRKEIEIFNINDTELDQHRKIPANVFDSFNLYDIIFTPELLYIMMFSQPQEEEIEENGEVRLAILDISEDQENCEVNENKKISTICTKWSDKEVCFNKLVDTGIVTYNPETKHVMFTPFSKCFCKI</sequence>
<dbReference type="SUPFAM" id="SSF81383">
    <property type="entry name" value="F-box domain"/>
    <property type="match status" value="1"/>
</dbReference>
<dbReference type="Proteomes" id="UP000193944">
    <property type="component" value="Unassembled WGS sequence"/>
</dbReference>
<proteinExistence type="predicted"/>
<dbReference type="AlphaFoldDB" id="A0A1Y1X458"/>
<dbReference type="Gene3D" id="1.20.1280.50">
    <property type="match status" value="1"/>
</dbReference>
<protein>
    <recommendedName>
        <fullName evidence="3">F-box domain-containing protein</fullName>
    </recommendedName>
</protein>
<dbReference type="EMBL" id="MCFG01000141">
    <property type="protein sequence ID" value="ORX80573.1"/>
    <property type="molecule type" value="Genomic_DNA"/>
</dbReference>
<dbReference type="InterPro" id="IPR036047">
    <property type="entry name" value="F-box-like_dom_sf"/>
</dbReference>
<evidence type="ECO:0000313" key="1">
    <source>
        <dbReference type="EMBL" id="ORX80573.1"/>
    </source>
</evidence>
<dbReference type="OrthoDB" id="2135312at2759"/>
<gene>
    <name evidence="1" type="ORF">BCR32DRAFT_293757</name>
</gene>
<comment type="caution">
    <text evidence="1">The sequence shown here is derived from an EMBL/GenBank/DDBJ whole genome shotgun (WGS) entry which is preliminary data.</text>
</comment>
<organism evidence="1 2">
    <name type="scientific">Anaeromyces robustus</name>
    <dbReference type="NCBI Taxonomy" id="1754192"/>
    <lineage>
        <taxon>Eukaryota</taxon>
        <taxon>Fungi</taxon>
        <taxon>Fungi incertae sedis</taxon>
        <taxon>Chytridiomycota</taxon>
        <taxon>Chytridiomycota incertae sedis</taxon>
        <taxon>Neocallimastigomycetes</taxon>
        <taxon>Neocallimastigales</taxon>
        <taxon>Neocallimastigaceae</taxon>
        <taxon>Anaeromyces</taxon>
    </lineage>
</organism>
<reference evidence="1 2" key="1">
    <citation type="submission" date="2016-08" db="EMBL/GenBank/DDBJ databases">
        <title>A Parts List for Fungal Cellulosomes Revealed by Comparative Genomics.</title>
        <authorList>
            <consortium name="DOE Joint Genome Institute"/>
            <person name="Haitjema C.H."/>
            <person name="Gilmore S.P."/>
            <person name="Henske J.K."/>
            <person name="Solomon K.V."/>
            <person name="De Groot R."/>
            <person name="Kuo A."/>
            <person name="Mondo S.J."/>
            <person name="Salamov A.A."/>
            <person name="Labutti K."/>
            <person name="Zhao Z."/>
            <person name="Chiniquy J."/>
            <person name="Barry K."/>
            <person name="Brewer H.M."/>
            <person name="Purvine S.O."/>
            <person name="Wright A.T."/>
            <person name="Boxma B."/>
            <person name="Van Alen T."/>
            <person name="Hackstein J.H."/>
            <person name="Baker S.E."/>
            <person name="Grigoriev I.V."/>
            <person name="O'Malley M.A."/>
        </authorList>
    </citation>
    <scope>NUCLEOTIDE SEQUENCE [LARGE SCALE GENOMIC DNA]</scope>
    <source>
        <strain evidence="1 2">S4</strain>
    </source>
</reference>
<reference evidence="1 2" key="2">
    <citation type="submission" date="2016-08" db="EMBL/GenBank/DDBJ databases">
        <title>Pervasive Adenine N6-methylation of Active Genes in Fungi.</title>
        <authorList>
            <consortium name="DOE Joint Genome Institute"/>
            <person name="Mondo S.J."/>
            <person name="Dannebaum R.O."/>
            <person name="Kuo R.C."/>
            <person name="Labutti K."/>
            <person name="Haridas S."/>
            <person name="Kuo A."/>
            <person name="Salamov A."/>
            <person name="Ahrendt S.R."/>
            <person name="Lipzen A."/>
            <person name="Sullivan W."/>
            <person name="Andreopoulos W.B."/>
            <person name="Clum A."/>
            <person name="Lindquist E."/>
            <person name="Daum C."/>
            <person name="Ramamoorthy G.K."/>
            <person name="Gryganskyi A."/>
            <person name="Culley D."/>
            <person name="Magnuson J.K."/>
            <person name="James T.Y."/>
            <person name="O'Malley M.A."/>
            <person name="Stajich J.E."/>
            <person name="Spatafora J.W."/>
            <person name="Visel A."/>
            <person name="Grigoriev I.V."/>
        </authorList>
    </citation>
    <scope>NUCLEOTIDE SEQUENCE [LARGE SCALE GENOMIC DNA]</scope>
    <source>
        <strain evidence="1 2">S4</strain>
    </source>
</reference>
<keyword evidence="2" id="KW-1185">Reference proteome</keyword>
<name>A0A1Y1X458_9FUNG</name>